<protein>
    <submittedName>
        <fullName evidence="1">Uncharacterized protein</fullName>
    </submittedName>
</protein>
<gene>
    <name evidence="1" type="ORF">M513_00439</name>
    <name evidence="2" type="ORF">M514_00439</name>
</gene>
<evidence type="ECO:0000313" key="1">
    <source>
        <dbReference type="EMBL" id="KFD58746.1"/>
    </source>
</evidence>
<dbReference type="EMBL" id="KL363183">
    <property type="protein sequence ID" value="KFD58746.1"/>
    <property type="molecule type" value="Genomic_DNA"/>
</dbReference>
<reference evidence="1 3" key="1">
    <citation type="journal article" date="2014" name="Nat. Genet.">
        <title>Genome and transcriptome of the porcine whipworm Trichuris suis.</title>
        <authorList>
            <person name="Jex A.R."/>
            <person name="Nejsum P."/>
            <person name="Schwarz E.M."/>
            <person name="Hu L."/>
            <person name="Young N.D."/>
            <person name="Hall R.S."/>
            <person name="Korhonen P.K."/>
            <person name="Liao S."/>
            <person name="Thamsborg S."/>
            <person name="Xia J."/>
            <person name="Xu P."/>
            <person name="Wang S."/>
            <person name="Scheerlinck J.P."/>
            <person name="Hofmann A."/>
            <person name="Sternberg P.W."/>
            <person name="Wang J."/>
            <person name="Gasser R.B."/>
        </authorList>
    </citation>
    <scope>NUCLEOTIDE SEQUENCE [LARGE SCALE GENOMIC DNA]</scope>
    <source>
        <strain evidence="2">DCEP-RM93F</strain>
        <strain evidence="1">DCEP-RM93M</strain>
    </source>
</reference>
<keyword evidence="3" id="KW-1185">Reference proteome</keyword>
<dbReference type="Proteomes" id="UP000030758">
    <property type="component" value="Unassembled WGS sequence"/>
</dbReference>
<accession>A0A085MNF0</accession>
<dbReference type="EMBL" id="KL367479">
    <property type="protein sequence ID" value="KFD72026.1"/>
    <property type="molecule type" value="Genomic_DNA"/>
</dbReference>
<proteinExistence type="predicted"/>
<evidence type="ECO:0000313" key="3">
    <source>
        <dbReference type="Proteomes" id="UP000030764"/>
    </source>
</evidence>
<feature type="non-terminal residue" evidence="1">
    <location>
        <position position="1"/>
    </location>
</feature>
<evidence type="ECO:0000313" key="2">
    <source>
        <dbReference type="EMBL" id="KFD72026.1"/>
    </source>
</evidence>
<dbReference type="Proteomes" id="UP000030764">
    <property type="component" value="Unassembled WGS sequence"/>
</dbReference>
<sequence length="168" mass="19854">LIVSGIVFILANYALRFVQQRRSSFFPPLRQIDFKTVFPFVFLCSVSRLCRNREETSPFLQAAHRHCGMITAKMMISASFICFLMLLTVQARSAVNQQQSLKLNRNGFMPLYKNLPPLPRQFLKREILLPYYNAQVKREDDQFDREDRDYRPLMFGKRFPDYQPPMFG</sequence>
<dbReference type="AlphaFoldDB" id="A0A085MNF0"/>
<name>A0A085MNF0_9BILA</name>
<organism evidence="1 3">
    <name type="scientific">Trichuris suis</name>
    <name type="common">pig whipworm</name>
    <dbReference type="NCBI Taxonomy" id="68888"/>
    <lineage>
        <taxon>Eukaryota</taxon>
        <taxon>Metazoa</taxon>
        <taxon>Ecdysozoa</taxon>
        <taxon>Nematoda</taxon>
        <taxon>Enoplea</taxon>
        <taxon>Dorylaimia</taxon>
        <taxon>Trichinellida</taxon>
        <taxon>Trichuridae</taxon>
        <taxon>Trichuris</taxon>
    </lineage>
</organism>